<gene>
    <name evidence="2" type="ORF">C8P68_104386</name>
</gene>
<evidence type="ECO:0008006" key="4">
    <source>
        <dbReference type="Google" id="ProtNLM"/>
    </source>
</evidence>
<accession>A0A2T5J9Y8</accession>
<feature type="chain" id="PRO_5015681160" description="Secreted protein" evidence="1">
    <location>
        <begin position="27"/>
        <end position="123"/>
    </location>
</feature>
<sequence length="123" mass="13993">MFKRGLALLLITCTLAANFSRLFVFAGYQLNQQYIASTLCVNKSRPWLHCNGRCYLMKKIQQAEQKEKSAEQQAQKNLFQEAFFTTTENLTFNSQLLRVIASPYKTLSPQAVTIALLRPPCIA</sequence>
<dbReference type="AlphaFoldDB" id="A0A2T5J9Y8"/>
<protein>
    <recommendedName>
        <fullName evidence="4">Secreted protein</fullName>
    </recommendedName>
</protein>
<evidence type="ECO:0000256" key="1">
    <source>
        <dbReference type="SAM" id="SignalP"/>
    </source>
</evidence>
<keyword evidence="3" id="KW-1185">Reference proteome</keyword>
<proteinExistence type="predicted"/>
<name>A0A2T5J9Y8_9SPHI</name>
<feature type="signal peptide" evidence="1">
    <location>
        <begin position="1"/>
        <end position="26"/>
    </location>
</feature>
<dbReference type="EMBL" id="QAOQ01000004">
    <property type="protein sequence ID" value="PTQ96893.1"/>
    <property type="molecule type" value="Genomic_DNA"/>
</dbReference>
<evidence type="ECO:0000313" key="3">
    <source>
        <dbReference type="Proteomes" id="UP000244168"/>
    </source>
</evidence>
<dbReference type="OrthoDB" id="980645at2"/>
<dbReference type="RefSeq" id="WP_107828833.1">
    <property type="nucleotide sequence ID" value="NZ_CP160205.1"/>
</dbReference>
<keyword evidence="1" id="KW-0732">Signal</keyword>
<comment type="caution">
    <text evidence="2">The sequence shown here is derived from an EMBL/GenBank/DDBJ whole genome shotgun (WGS) entry which is preliminary data.</text>
</comment>
<reference evidence="2 3" key="1">
    <citation type="submission" date="2018-04" db="EMBL/GenBank/DDBJ databases">
        <title>Genomic Encyclopedia of Archaeal and Bacterial Type Strains, Phase II (KMG-II): from individual species to whole genera.</title>
        <authorList>
            <person name="Goeker M."/>
        </authorList>
    </citation>
    <scope>NUCLEOTIDE SEQUENCE [LARGE SCALE GENOMIC DNA]</scope>
    <source>
        <strain evidence="2 3">DSM 26809</strain>
    </source>
</reference>
<organism evidence="2 3">
    <name type="scientific">Mucilaginibacter yixingensis</name>
    <dbReference type="NCBI Taxonomy" id="1295612"/>
    <lineage>
        <taxon>Bacteria</taxon>
        <taxon>Pseudomonadati</taxon>
        <taxon>Bacteroidota</taxon>
        <taxon>Sphingobacteriia</taxon>
        <taxon>Sphingobacteriales</taxon>
        <taxon>Sphingobacteriaceae</taxon>
        <taxon>Mucilaginibacter</taxon>
    </lineage>
</organism>
<dbReference type="Proteomes" id="UP000244168">
    <property type="component" value="Unassembled WGS sequence"/>
</dbReference>
<evidence type="ECO:0000313" key="2">
    <source>
        <dbReference type="EMBL" id="PTQ96893.1"/>
    </source>
</evidence>